<keyword evidence="2" id="KW-0812">Transmembrane</keyword>
<dbReference type="Proteomes" id="UP000186817">
    <property type="component" value="Unassembled WGS sequence"/>
</dbReference>
<keyword evidence="2" id="KW-1133">Transmembrane helix</keyword>
<comment type="caution">
    <text evidence="3">The sequence shown here is derived from an EMBL/GenBank/DDBJ whole genome shotgun (WGS) entry which is preliminary data.</text>
</comment>
<evidence type="ECO:0000313" key="3">
    <source>
        <dbReference type="EMBL" id="OLP90240.1"/>
    </source>
</evidence>
<feature type="region of interest" description="Disordered" evidence="1">
    <location>
        <begin position="329"/>
        <end position="360"/>
    </location>
</feature>
<sequence length="360" mass="39334">MINSITLGPRHLERATAPEMPAFHSGSRRGRILARGRSATFAMTLTWRGDPLDRLRDTCAKGERLEPDFNKGGVGGIENLGRLIGKMATGHNITAVLTIVKTVMPLNSGYHCSPFANYTLNGIKAVLVFTMSSRTGGPSAYWDSHVSSALSHTAFQPFTWPVMFGTSATYVDVKVFNGNEVLFHWVFRGYRSDADLSVQQQFCDEVRGVDSAISNKINQHGGHDRGYLISLCRAGFSMKRGAITGNGVSSHSKIWLGKVAFFVMVGHSFGLFSAVYNYNRRSAAINDILRRVFTVAACQHLQQVAPSAAVRTGAPVGNDMAAQSRDLNFPTPTIENLGRSADRQNGHGSHHHGCSYDREN</sequence>
<proteinExistence type="predicted"/>
<accession>A0A1Q9D4X2</accession>
<keyword evidence="4" id="KW-1185">Reference proteome</keyword>
<dbReference type="OrthoDB" id="10270543at2759"/>
<protein>
    <submittedName>
        <fullName evidence="3">Uncharacterized protein</fullName>
    </submittedName>
</protein>
<name>A0A1Q9D4X2_SYMMI</name>
<reference evidence="3 4" key="1">
    <citation type="submission" date="2016-02" db="EMBL/GenBank/DDBJ databases">
        <title>Genome analysis of coral dinoflagellate symbionts highlights evolutionary adaptations to a symbiotic lifestyle.</title>
        <authorList>
            <person name="Aranda M."/>
            <person name="Li Y."/>
            <person name="Liew Y.J."/>
            <person name="Baumgarten S."/>
            <person name="Simakov O."/>
            <person name="Wilson M."/>
            <person name="Piel J."/>
            <person name="Ashoor H."/>
            <person name="Bougouffa S."/>
            <person name="Bajic V.B."/>
            <person name="Ryu T."/>
            <person name="Ravasi T."/>
            <person name="Bayer T."/>
            <person name="Micklem G."/>
            <person name="Kim H."/>
            <person name="Bhak J."/>
            <person name="Lajeunesse T.C."/>
            <person name="Voolstra C.R."/>
        </authorList>
    </citation>
    <scope>NUCLEOTIDE SEQUENCE [LARGE SCALE GENOMIC DNA]</scope>
    <source>
        <strain evidence="3 4">CCMP2467</strain>
    </source>
</reference>
<evidence type="ECO:0000256" key="2">
    <source>
        <dbReference type="SAM" id="Phobius"/>
    </source>
</evidence>
<gene>
    <name evidence="3" type="ORF">AK812_SmicGene28202</name>
</gene>
<evidence type="ECO:0000313" key="4">
    <source>
        <dbReference type="Proteomes" id="UP000186817"/>
    </source>
</evidence>
<feature type="transmembrane region" description="Helical" evidence="2">
    <location>
        <begin position="255"/>
        <end position="276"/>
    </location>
</feature>
<evidence type="ECO:0000256" key="1">
    <source>
        <dbReference type="SAM" id="MobiDB-lite"/>
    </source>
</evidence>
<organism evidence="3 4">
    <name type="scientific">Symbiodinium microadriaticum</name>
    <name type="common">Dinoflagellate</name>
    <name type="synonym">Zooxanthella microadriatica</name>
    <dbReference type="NCBI Taxonomy" id="2951"/>
    <lineage>
        <taxon>Eukaryota</taxon>
        <taxon>Sar</taxon>
        <taxon>Alveolata</taxon>
        <taxon>Dinophyceae</taxon>
        <taxon>Suessiales</taxon>
        <taxon>Symbiodiniaceae</taxon>
        <taxon>Symbiodinium</taxon>
    </lineage>
</organism>
<dbReference type="AlphaFoldDB" id="A0A1Q9D4X2"/>
<keyword evidence="2" id="KW-0472">Membrane</keyword>
<dbReference type="EMBL" id="LSRX01000722">
    <property type="protein sequence ID" value="OLP90240.1"/>
    <property type="molecule type" value="Genomic_DNA"/>
</dbReference>